<dbReference type="RefSeq" id="WP_219911943.1">
    <property type="nucleotide sequence ID" value="NZ_JBFAIB010000043.1"/>
</dbReference>
<protein>
    <submittedName>
        <fullName evidence="8">Radical SAM protein with 4Fe4S-binding SPASM domain</fullName>
    </submittedName>
</protein>
<comment type="caution">
    <text evidence="8">The sequence shown here is derived from an EMBL/GenBank/DDBJ whole genome shotgun (WGS) entry which is preliminary data.</text>
</comment>
<dbReference type="Gene3D" id="3.20.20.70">
    <property type="entry name" value="Aldolase class I"/>
    <property type="match status" value="1"/>
</dbReference>
<comment type="cofactor">
    <cofactor evidence="1">
        <name>[4Fe-4S] cluster</name>
        <dbReference type="ChEBI" id="CHEBI:49883"/>
    </cofactor>
</comment>
<dbReference type="CDD" id="cd01335">
    <property type="entry name" value="Radical_SAM"/>
    <property type="match status" value="1"/>
</dbReference>
<keyword evidence="4" id="KW-0479">Metal-binding</keyword>
<dbReference type="InterPro" id="IPR007197">
    <property type="entry name" value="rSAM"/>
</dbReference>
<dbReference type="SFLD" id="SFLDG01387">
    <property type="entry name" value="BtrN-like_SPASM_domain_contain"/>
    <property type="match status" value="1"/>
</dbReference>
<evidence type="ECO:0000256" key="5">
    <source>
        <dbReference type="ARBA" id="ARBA00023004"/>
    </source>
</evidence>
<organism evidence="8 9">
    <name type="scientific">Nonomuraea fuscirosea</name>
    <dbReference type="NCBI Taxonomy" id="1291556"/>
    <lineage>
        <taxon>Bacteria</taxon>
        <taxon>Bacillati</taxon>
        <taxon>Actinomycetota</taxon>
        <taxon>Actinomycetes</taxon>
        <taxon>Streptosporangiales</taxon>
        <taxon>Streptosporangiaceae</taxon>
        <taxon>Nonomuraea</taxon>
    </lineage>
</organism>
<keyword evidence="3" id="KW-0949">S-adenosyl-L-methionine</keyword>
<dbReference type="PROSITE" id="PS51918">
    <property type="entry name" value="RADICAL_SAM"/>
    <property type="match status" value="1"/>
</dbReference>
<name>A0A2T0MY84_9ACTN</name>
<accession>A0A2T0MY84</accession>
<dbReference type="SFLD" id="SFLDG01067">
    <property type="entry name" value="SPASM/twitch_domain_containing"/>
    <property type="match status" value="1"/>
</dbReference>
<dbReference type="Pfam" id="PF04055">
    <property type="entry name" value="Radical_SAM"/>
    <property type="match status" value="1"/>
</dbReference>
<dbReference type="EMBL" id="PVNG01000009">
    <property type="protein sequence ID" value="PRX64212.1"/>
    <property type="molecule type" value="Genomic_DNA"/>
</dbReference>
<dbReference type="SFLD" id="SFLDG01386">
    <property type="entry name" value="main_SPASM_domain-containing"/>
    <property type="match status" value="1"/>
</dbReference>
<dbReference type="SUPFAM" id="SSF102114">
    <property type="entry name" value="Radical SAM enzymes"/>
    <property type="match status" value="1"/>
</dbReference>
<dbReference type="GO" id="GO:0051536">
    <property type="term" value="F:iron-sulfur cluster binding"/>
    <property type="evidence" value="ECO:0007669"/>
    <property type="project" value="UniProtKB-KW"/>
</dbReference>
<dbReference type="Proteomes" id="UP000238312">
    <property type="component" value="Unassembled WGS sequence"/>
</dbReference>
<reference evidence="8 9" key="1">
    <citation type="submission" date="2018-03" db="EMBL/GenBank/DDBJ databases">
        <title>Genomic Encyclopedia of Type Strains, Phase III (KMG-III): the genomes of soil and plant-associated and newly described type strains.</title>
        <authorList>
            <person name="Whitman W."/>
        </authorList>
    </citation>
    <scope>NUCLEOTIDE SEQUENCE [LARGE SCALE GENOMIC DNA]</scope>
    <source>
        <strain evidence="8 9">CGMCC 4.7104</strain>
    </source>
</reference>
<keyword evidence="2" id="KW-0004">4Fe-4S</keyword>
<dbReference type="PANTHER" id="PTHR11228">
    <property type="entry name" value="RADICAL SAM DOMAIN PROTEIN"/>
    <property type="match status" value="1"/>
</dbReference>
<dbReference type="PANTHER" id="PTHR11228:SF7">
    <property type="entry name" value="PQQA PEPTIDE CYCLASE"/>
    <property type="match status" value="1"/>
</dbReference>
<evidence type="ECO:0000313" key="9">
    <source>
        <dbReference type="Proteomes" id="UP000238312"/>
    </source>
</evidence>
<feature type="domain" description="Radical SAM core" evidence="7">
    <location>
        <begin position="44"/>
        <end position="257"/>
    </location>
</feature>
<dbReference type="SFLD" id="SFLDS00029">
    <property type="entry name" value="Radical_SAM"/>
    <property type="match status" value="1"/>
</dbReference>
<evidence type="ECO:0000256" key="4">
    <source>
        <dbReference type="ARBA" id="ARBA00022723"/>
    </source>
</evidence>
<evidence type="ECO:0000256" key="1">
    <source>
        <dbReference type="ARBA" id="ARBA00001966"/>
    </source>
</evidence>
<keyword evidence="6" id="KW-0411">Iron-sulfur</keyword>
<proteinExistence type="predicted"/>
<evidence type="ECO:0000313" key="8">
    <source>
        <dbReference type="EMBL" id="PRX64212.1"/>
    </source>
</evidence>
<dbReference type="InterPro" id="IPR034391">
    <property type="entry name" value="AdoMet-like_SPASM_containing"/>
</dbReference>
<dbReference type="Pfam" id="PF13186">
    <property type="entry name" value="SPASM"/>
    <property type="match status" value="1"/>
</dbReference>
<dbReference type="CDD" id="cd21109">
    <property type="entry name" value="SPASM"/>
    <property type="match status" value="1"/>
</dbReference>
<evidence type="ECO:0000256" key="3">
    <source>
        <dbReference type="ARBA" id="ARBA00022691"/>
    </source>
</evidence>
<dbReference type="InterPro" id="IPR058240">
    <property type="entry name" value="rSAM_sf"/>
</dbReference>
<evidence type="ECO:0000256" key="6">
    <source>
        <dbReference type="ARBA" id="ARBA00023014"/>
    </source>
</evidence>
<gene>
    <name evidence="8" type="ORF">B0I32_109140</name>
</gene>
<sequence>MDRKLTENRSSRTLTPTEFADVRRKLTVRSQTKRGVGADPGYATDLPGELSLQLTYSCNLRCDHCFQWNDQGFLRDYSRDRVTAELDIEVLERLLRETDETRPKTWLWGGEPLMYRRLPELVELLLRYPRKVNICTNGLLIERNLEHLLKLGSNLNLTVSLDGLEADHEALRGPRSFSRTERNLKTLLDLRRSGEYRGEVTVNSMVSNATAGRLYEFMEWAEELELHSVFFQLPWWITPEAAARMDEVYARDFAWLNPPPPPGQATWHSYTYHLEPDNIPVLRESMRRLAGRVWRPWIRYTPEVTLDDVTDFALGRSRLVAGKSTCLAVSSRLEVHADGKVSSCKFFPEFIVGDIRDGTLAEVWHSPAFRRVRTTLRATGLMPVCSKCSSLYENGV</sequence>
<evidence type="ECO:0000259" key="7">
    <source>
        <dbReference type="PROSITE" id="PS51918"/>
    </source>
</evidence>
<dbReference type="AlphaFoldDB" id="A0A2T0MY84"/>
<dbReference type="InterPro" id="IPR050377">
    <property type="entry name" value="Radical_SAM_PqqE_MftC-like"/>
</dbReference>
<keyword evidence="5" id="KW-0408">Iron</keyword>
<dbReference type="InterPro" id="IPR023885">
    <property type="entry name" value="4Fe4S-binding_SPASM_dom"/>
</dbReference>
<dbReference type="InterPro" id="IPR013785">
    <property type="entry name" value="Aldolase_TIM"/>
</dbReference>
<dbReference type="GO" id="GO:0046872">
    <property type="term" value="F:metal ion binding"/>
    <property type="evidence" value="ECO:0007669"/>
    <property type="project" value="UniProtKB-KW"/>
</dbReference>
<keyword evidence="9" id="KW-1185">Reference proteome</keyword>
<evidence type="ECO:0000256" key="2">
    <source>
        <dbReference type="ARBA" id="ARBA00022485"/>
    </source>
</evidence>
<dbReference type="GO" id="GO:0003824">
    <property type="term" value="F:catalytic activity"/>
    <property type="evidence" value="ECO:0007669"/>
    <property type="project" value="InterPro"/>
</dbReference>